<dbReference type="InterPro" id="IPR041802">
    <property type="entry name" value="MPP_YfcE"/>
</dbReference>
<dbReference type="NCBIfam" id="NF006988">
    <property type="entry name" value="PRK09453.1"/>
    <property type="match status" value="1"/>
</dbReference>
<dbReference type="NCBIfam" id="TIGR00040">
    <property type="entry name" value="yfcE"/>
    <property type="match status" value="1"/>
</dbReference>
<dbReference type="Gene3D" id="3.60.21.10">
    <property type="match status" value="1"/>
</dbReference>
<gene>
    <name evidence="4" type="ORF">E4184_14530</name>
</gene>
<proteinExistence type="inferred from homology"/>
<feature type="domain" description="Calcineurin-like phosphoesterase" evidence="3">
    <location>
        <begin position="1"/>
        <end position="160"/>
    </location>
</feature>
<dbReference type="SUPFAM" id="SSF56300">
    <property type="entry name" value="Metallo-dependent phosphatases"/>
    <property type="match status" value="1"/>
</dbReference>
<keyword evidence="2" id="KW-0479">Metal-binding</keyword>
<evidence type="ECO:0000256" key="1">
    <source>
        <dbReference type="ARBA" id="ARBA00008950"/>
    </source>
</evidence>
<evidence type="ECO:0000259" key="3">
    <source>
        <dbReference type="Pfam" id="PF12850"/>
    </source>
</evidence>
<evidence type="ECO:0000313" key="4">
    <source>
        <dbReference type="EMBL" id="QJT22505.1"/>
    </source>
</evidence>
<evidence type="ECO:0000256" key="2">
    <source>
        <dbReference type="RuleBase" id="RU362039"/>
    </source>
</evidence>
<dbReference type="InterPro" id="IPR000979">
    <property type="entry name" value="Phosphodiesterase_MJ0936/Vps29"/>
</dbReference>
<dbReference type="InterPro" id="IPR024654">
    <property type="entry name" value="Calcineurin-like_PHP_lpxH"/>
</dbReference>
<dbReference type="EC" id="3.1.4.-" evidence="2"/>
<sequence length="184" mass="20346">MKIAIISDLHGSLPALEQVLAQLAPWQPDHYLFLGDLLNHGPRNPVPAGYEPAAVAARLNQLAPRIMAVRGNCDSEVDQMLLHFPITAPYNQLLVDGRRWFVSHGHLYDPEAVPLPAGSLFISGHTHLPILRREARQEGELVLVNPGSICFPRGEWAASYGRYEDGVMSIHTCRDGTTLMELVL</sequence>
<accession>A0A6M4YD28</accession>
<evidence type="ECO:0000313" key="5">
    <source>
        <dbReference type="Proteomes" id="UP000501427"/>
    </source>
</evidence>
<name>A0A6M4YD28_AERME</name>
<dbReference type="CDD" id="cd00841">
    <property type="entry name" value="MPP_YfcE"/>
    <property type="match status" value="1"/>
</dbReference>
<protein>
    <recommendedName>
        <fullName evidence="2">Phosphoesterase</fullName>
        <ecNumber evidence="2">3.1.4.-</ecNumber>
    </recommendedName>
</protein>
<comment type="cofactor">
    <cofactor evidence="2">
        <name>a divalent metal cation</name>
        <dbReference type="ChEBI" id="CHEBI:60240"/>
    </cofactor>
</comment>
<dbReference type="GO" id="GO:0046872">
    <property type="term" value="F:metal ion binding"/>
    <property type="evidence" value="ECO:0007669"/>
    <property type="project" value="UniProtKB-KW"/>
</dbReference>
<organism evidence="4 5">
    <name type="scientific">Aeromonas media</name>
    <dbReference type="NCBI Taxonomy" id="651"/>
    <lineage>
        <taxon>Bacteria</taxon>
        <taxon>Pseudomonadati</taxon>
        <taxon>Pseudomonadota</taxon>
        <taxon>Gammaproteobacteria</taxon>
        <taxon>Aeromonadales</taxon>
        <taxon>Aeromonadaceae</taxon>
        <taxon>Aeromonas</taxon>
    </lineage>
</organism>
<dbReference type="RefSeq" id="WP_171276441.1">
    <property type="nucleotide sequence ID" value="NZ_CAWPJG010000001.1"/>
</dbReference>
<dbReference type="AlphaFoldDB" id="A0A6M4YD28"/>
<reference evidence="4 5" key="1">
    <citation type="submission" date="2019-03" db="EMBL/GenBank/DDBJ databases">
        <title>Novel transposon Tn6433 accelerates the dissemination of tet(E) in Aeromonas from aerobic biofilm under oxytetracycline stress.</title>
        <authorList>
            <person name="Shi Y."/>
            <person name="Tian Z."/>
            <person name="Zhang Y."/>
            <person name="Zhang H."/>
            <person name="Yang M."/>
        </authorList>
    </citation>
    <scope>NUCLEOTIDE SEQUENCE [LARGE SCALE GENOMIC DNA]</scope>
    <source>
        <strain evidence="4 5">T0.1-19</strain>
    </source>
</reference>
<dbReference type="Proteomes" id="UP000501427">
    <property type="component" value="Chromosome"/>
</dbReference>
<dbReference type="Pfam" id="PF12850">
    <property type="entry name" value="Metallophos_2"/>
    <property type="match status" value="1"/>
</dbReference>
<keyword evidence="4" id="KW-0378">Hydrolase</keyword>
<comment type="similarity">
    <text evidence="1 2">Belongs to the metallophosphoesterase superfamily. YfcE family.</text>
</comment>
<dbReference type="GO" id="GO:0016787">
    <property type="term" value="F:hydrolase activity"/>
    <property type="evidence" value="ECO:0007669"/>
    <property type="project" value="UniProtKB-UniRule"/>
</dbReference>
<dbReference type="EMBL" id="CP038441">
    <property type="protein sequence ID" value="QJT22505.1"/>
    <property type="molecule type" value="Genomic_DNA"/>
</dbReference>
<dbReference type="InterPro" id="IPR029052">
    <property type="entry name" value="Metallo-depent_PP-like"/>
</dbReference>